<dbReference type="PIRSF" id="PIRSF006060">
    <property type="entry name" value="AA_transporter"/>
    <property type="match status" value="1"/>
</dbReference>
<feature type="transmembrane region" description="Helical" evidence="5">
    <location>
        <begin position="191"/>
        <end position="209"/>
    </location>
</feature>
<evidence type="ECO:0000256" key="2">
    <source>
        <dbReference type="ARBA" id="ARBA00022692"/>
    </source>
</evidence>
<dbReference type="PANTHER" id="PTHR11785">
    <property type="entry name" value="AMINO ACID TRANSPORTER"/>
    <property type="match status" value="1"/>
</dbReference>
<dbReference type="Gene3D" id="1.20.1740.10">
    <property type="entry name" value="Amino acid/polyamine transporter I"/>
    <property type="match status" value="1"/>
</dbReference>
<accession>A0A518JSV3</accession>
<dbReference type="AlphaFoldDB" id="A0A518JSV3"/>
<sequence length="428" mass="44544">MTSLVCLVVANMVGAGVYTTSGYSLQALGSPTRVLAMWAIAAVIAITGAIAYGGLSRQLVRSGGEYLFLSRAVHPLAGFMAGWISLLAGFTGAIAFAATTFVNYLPANLQIDSSREKTLVAVGLIICAALLHLFRTGTGAIGQNILVCVKLVAIALFIAIGLAAVDWPSAGAAADSAAAPGPDFSTYANQLMWISFSFAGFNASIYVAGEAKLGRRTVRRSMLFAAIGVSVLYLLINTVFLCTAPQEAIVGRGDIAAVVAKHLGGERLGLAVQLLVALSLATSVTAMLQAGPRVYVKMAEDGMLPAWLIPDGDVPRVAIVLQAVLAAVLVCAASIHDLLDYTSFLLSVSAGATVLCLLLPRFRGQPGKRPVVLWPVLPAFFVVATLGIAVVGCLYRYQQSPTSLMLSLAVVASGIGVYRVRPGRSGSR</sequence>
<feature type="transmembrane region" description="Helical" evidence="5">
    <location>
        <begin position="403"/>
        <end position="420"/>
    </location>
</feature>
<gene>
    <name evidence="6" type="primary">steT</name>
    <name evidence="6" type="ORF">Poly24_23250</name>
</gene>
<dbReference type="EMBL" id="CP036348">
    <property type="protein sequence ID" value="QDV68615.1"/>
    <property type="molecule type" value="Genomic_DNA"/>
</dbReference>
<feature type="transmembrane region" description="Helical" evidence="5">
    <location>
        <begin position="35"/>
        <end position="55"/>
    </location>
</feature>
<dbReference type="Pfam" id="PF13520">
    <property type="entry name" value="AA_permease_2"/>
    <property type="match status" value="1"/>
</dbReference>
<proteinExistence type="predicted"/>
<feature type="transmembrane region" description="Helical" evidence="5">
    <location>
        <begin position="317"/>
        <end position="335"/>
    </location>
</feature>
<feature type="transmembrane region" description="Helical" evidence="5">
    <location>
        <begin position="221"/>
        <end position="241"/>
    </location>
</feature>
<dbReference type="GO" id="GO:0015179">
    <property type="term" value="F:L-amino acid transmembrane transporter activity"/>
    <property type="evidence" value="ECO:0007669"/>
    <property type="project" value="TreeGrafter"/>
</dbReference>
<evidence type="ECO:0000256" key="5">
    <source>
        <dbReference type="SAM" id="Phobius"/>
    </source>
</evidence>
<feature type="transmembrane region" description="Helical" evidence="5">
    <location>
        <begin position="371"/>
        <end position="397"/>
    </location>
</feature>
<evidence type="ECO:0000313" key="7">
    <source>
        <dbReference type="Proteomes" id="UP000315082"/>
    </source>
</evidence>
<protein>
    <submittedName>
        <fullName evidence="6">Serine/threonine exchanger SteT</fullName>
    </submittedName>
</protein>
<keyword evidence="3 5" id="KW-1133">Transmembrane helix</keyword>
<feature type="transmembrane region" description="Helical" evidence="5">
    <location>
        <begin position="118"/>
        <end position="134"/>
    </location>
</feature>
<evidence type="ECO:0000256" key="4">
    <source>
        <dbReference type="ARBA" id="ARBA00023136"/>
    </source>
</evidence>
<feature type="transmembrane region" description="Helical" evidence="5">
    <location>
        <begin position="341"/>
        <end position="359"/>
    </location>
</feature>
<name>A0A518JSV3_9BACT</name>
<feature type="transmembrane region" description="Helical" evidence="5">
    <location>
        <begin position="146"/>
        <end position="165"/>
    </location>
</feature>
<comment type="subcellular location">
    <subcellularLocation>
        <location evidence="1">Membrane</location>
        <topology evidence="1">Multi-pass membrane protein</topology>
    </subcellularLocation>
</comment>
<evidence type="ECO:0000256" key="1">
    <source>
        <dbReference type="ARBA" id="ARBA00004141"/>
    </source>
</evidence>
<keyword evidence="2 5" id="KW-0812">Transmembrane</keyword>
<evidence type="ECO:0000256" key="3">
    <source>
        <dbReference type="ARBA" id="ARBA00022989"/>
    </source>
</evidence>
<dbReference type="PANTHER" id="PTHR11785:SF512">
    <property type="entry name" value="SOBREMESA, ISOFORM B"/>
    <property type="match status" value="1"/>
</dbReference>
<dbReference type="Proteomes" id="UP000315082">
    <property type="component" value="Chromosome"/>
</dbReference>
<feature type="transmembrane region" description="Helical" evidence="5">
    <location>
        <begin position="76"/>
        <end position="98"/>
    </location>
</feature>
<keyword evidence="7" id="KW-1185">Reference proteome</keyword>
<dbReference type="GO" id="GO:0016020">
    <property type="term" value="C:membrane"/>
    <property type="evidence" value="ECO:0007669"/>
    <property type="project" value="UniProtKB-SubCell"/>
</dbReference>
<keyword evidence="4 5" id="KW-0472">Membrane</keyword>
<dbReference type="InterPro" id="IPR002293">
    <property type="entry name" value="AA/rel_permease1"/>
</dbReference>
<dbReference type="InterPro" id="IPR050598">
    <property type="entry name" value="AminoAcid_Transporter"/>
</dbReference>
<evidence type="ECO:0000313" key="6">
    <source>
        <dbReference type="EMBL" id="QDV68615.1"/>
    </source>
</evidence>
<dbReference type="KEGG" id="rcf:Poly24_23250"/>
<feature type="transmembrane region" description="Helical" evidence="5">
    <location>
        <begin position="270"/>
        <end position="296"/>
    </location>
</feature>
<organism evidence="6 7">
    <name type="scientific">Rosistilla carotiformis</name>
    <dbReference type="NCBI Taxonomy" id="2528017"/>
    <lineage>
        <taxon>Bacteria</taxon>
        <taxon>Pseudomonadati</taxon>
        <taxon>Planctomycetota</taxon>
        <taxon>Planctomycetia</taxon>
        <taxon>Pirellulales</taxon>
        <taxon>Pirellulaceae</taxon>
        <taxon>Rosistilla</taxon>
    </lineage>
</organism>
<reference evidence="6 7" key="1">
    <citation type="submission" date="2019-02" db="EMBL/GenBank/DDBJ databases">
        <title>Deep-cultivation of Planctomycetes and their phenomic and genomic characterization uncovers novel biology.</title>
        <authorList>
            <person name="Wiegand S."/>
            <person name="Jogler M."/>
            <person name="Boedeker C."/>
            <person name="Pinto D."/>
            <person name="Vollmers J."/>
            <person name="Rivas-Marin E."/>
            <person name="Kohn T."/>
            <person name="Peeters S.H."/>
            <person name="Heuer A."/>
            <person name="Rast P."/>
            <person name="Oberbeckmann S."/>
            <person name="Bunk B."/>
            <person name="Jeske O."/>
            <person name="Meyerdierks A."/>
            <person name="Storesund J.E."/>
            <person name="Kallscheuer N."/>
            <person name="Luecker S."/>
            <person name="Lage O.M."/>
            <person name="Pohl T."/>
            <person name="Merkel B.J."/>
            <person name="Hornburger P."/>
            <person name="Mueller R.-W."/>
            <person name="Bruemmer F."/>
            <person name="Labrenz M."/>
            <person name="Spormann A.M."/>
            <person name="Op den Camp H."/>
            <person name="Overmann J."/>
            <person name="Amann R."/>
            <person name="Jetten M.S.M."/>
            <person name="Mascher T."/>
            <person name="Medema M.H."/>
            <person name="Devos D.P."/>
            <person name="Kaster A.-K."/>
            <person name="Ovreas L."/>
            <person name="Rohde M."/>
            <person name="Galperin M.Y."/>
            <person name="Jogler C."/>
        </authorList>
    </citation>
    <scope>NUCLEOTIDE SEQUENCE [LARGE SCALE GENOMIC DNA]</scope>
    <source>
        <strain evidence="6 7">Poly24</strain>
    </source>
</reference>